<sequence length="238" mass="24619">MQVLKRYLPLAVLAVVVIAVFASGAGKYLTLDALRQHESELRTFVAANLVLALLIFIGVYAAATAVSLPGALILTLAGGFLFGPWIGGSATVVGATIGAILVFLIVRTSLGASLRERAEASGGRLKAVIDGVAAGAFGYILTLRLIPVAPFWLVNVAAALANAPLRAYALATFIGIMPATFIYSGIGAGIGKVLAAGGKPDLKIIFQPYVLGPLLALALLSLGTTLYQRYRARKGAKV</sequence>
<feature type="transmembrane region" description="Helical" evidence="6">
    <location>
        <begin position="204"/>
        <end position="227"/>
    </location>
</feature>
<dbReference type="EMBL" id="JAUSVS010000003">
    <property type="protein sequence ID" value="MDQ0464304.1"/>
    <property type="molecule type" value="Genomic_DNA"/>
</dbReference>
<evidence type="ECO:0000313" key="8">
    <source>
        <dbReference type="EMBL" id="MDQ0464304.1"/>
    </source>
</evidence>
<keyword evidence="4 6" id="KW-1133">Transmembrane helix</keyword>
<comment type="similarity">
    <text evidence="6">Belongs to the TVP38/TMEM64 family.</text>
</comment>
<dbReference type="PANTHER" id="PTHR12677:SF59">
    <property type="entry name" value="GOLGI APPARATUS MEMBRANE PROTEIN TVP38-RELATED"/>
    <property type="match status" value="1"/>
</dbReference>
<evidence type="ECO:0000256" key="3">
    <source>
        <dbReference type="ARBA" id="ARBA00022692"/>
    </source>
</evidence>
<evidence type="ECO:0000259" key="7">
    <source>
        <dbReference type="Pfam" id="PF09335"/>
    </source>
</evidence>
<feature type="transmembrane region" description="Helical" evidence="6">
    <location>
        <begin position="41"/>
        <end position="62"/>
    </location>
</feature>
<dbReference type="RefSeq" id="WP_307348888.1">
    <property type="nucleotide sequence ID" value="NZ_JAUSVS010000003.1"/>
</dbReference>
<dbReference type="InterPro" id="IPR032816">
    <property type="entry name" value="VTT_dom"/>
</dbReference>
<accession>A0ABU0IQL0</accession>
<dbReference type="InterPro" id="IPR015414">
    <property type="entry name" value="TMEM64"/>
</dbReference>
<reference evidence="8 9" key="1">
    <citation type="submission" date="2023-07" db="EMBL/GenBank/DDBJ databases">
        <title>Genomic Encyclopedia of Type Strains, Phase IV (KMG-IV): sequencing the most valuable type-strain genomes for metagenomic binning, comparative biology and taxonomic classification.</title>
        <authorList>
            <person name="Goeker M."/>
        </authorList>
    </citation>
    <scope>NUCLEOTIDE SEQUENCE [LARGE SCALE GENOMIC DNA]</scope>
    <source>
        <strain evidence="8 9">DSM 18695</strain>
    </source>
</reference>
<keyword evidence="2 6" id="KW-1003">Cell membrane</keyword>
<protein>
    <recommendedName>
        <fullName evidence="6">TVP38/TMEM64 family membrane protein</fullName>
    </recommendedName>
</protein>
<feature type="transmembrane region" description="Helical" evidence="6">
    <location>
        <begin position="6"/>
        <end position="29"/>
    </location>
</feature>
<evidence type="ECO:0000256" key="4">
    <source>
        <dbReference type="ARBA" id="ARBA00022989"/>
    </source>
</evidence>
<feature type="domain" description="VTT" evidence="7">
    <location>
        <begin position="72"/>
        <end position="188"/>
    </location>
</feature>
<keyword evidence="3 6" id="KW-0812">Transmembrane</keyword>
<feature type="transmembrane region" description="Helical" evidence="6">
    <location>
        <begin position="127"/>
        <end position="146"/>
    </location>
</feature>
<dbReference type="Proteomes" id="UP001228905">
    <property type="component" value="Unassembled WGS sequence"/>
</dbReference>
<comment type="subcellular location">
    <subcellularLocation>
        <location evidence="1 6">Cell membrane</location>
        <topology evidence="1 6">Multi-pass membrane protein</topology>
    </subcellularLocation>
</comment>
<gene>
    <name evidence="8" type="ORF">QO010_002085</name>
</gene>
<evidence type="ECO:0000313" key="9">
    <source>
        <dbReference type="Proteomes" id="UP001228905"/>
    </source>
</evidence>
<feature type="transmembrane region" description="Helical" evidence="6">
    <location>
        <begin position="82"/>
        <end position="106"/>
    </location>
</feature>
<evidence type="ECO:0000256" key="2">
    <source>
        <dbReference type="ARBA" id="ARBA00022475"/>
    </source>
</evidence>
<evidence type="ECO:0000256" key="5">
    <source>
        <dbReference type="ARBA" id="ARBA00023136"/>
    </source>
</evidence>
<dbReference type="PANTHER" id="PTHR12677">
    <property type="entry name" value="GOLGI APPARATUS MEMBRANE PROTEIN TVP38-RELATED"/>
    <property type="match status" value="1"/>
</dbReference>
<keyword evidence="5 6" id="KW-0472">Membrane</keyword>
<evidence type="ECO:0000256" key="6">
    <source>
        <dbReference type="RuleBase" id="RU366058"/>
    </source>
</evidence>
<comment type="caution">
    <text evidence="8">The sequence shown here is derived from an EMBL/GenBank/DDBJ whole genome shotgun (WGS) entry which is preliminary data.</text>
</comment>
<organism evidence="8 9">
    <name type="scientific">Caulobacter ginsengisoli</name>
    <dbReference type="NCBI Taxonomy" id="400775"/>
    <lineage>
        <taxon>Bacteria</taxon>
        <taxon>Pseudomonadati</taxon>
        <taxon>Pseudomonadota</taxon>
        <taxon>Alphaproteobacteria</taxon>
        <taxon>Caulobacterales</taxon>
        <taxon>Caulobacteraceae</taxon>
        <taxon>Caulobacter</taxon>
    </lineage>
</organism>
<dbReference type="Pfam" id="PF09335">
    <property type="entry name" value="VTT_dom"/>
    <property type="match status" value="1"/>
</dbReference>
<name>A0ABU0IQL0_9CAUL</name>
<keyword evidence="9" id="KW-1185">Reference proteome</keyword>
<proteinExistence type="inferred from homology"/>
<evidence type="ECO:0000256" key="1">
    <source>
        <dbReference type="ARBA" id="ARBA00004651"/>
    </source>
</evidence>